<reference evidence="3" key="1">
    <citation type="submission" date="2019-06" db="EMBL/GenBank/DDBJ databases">
        <authorList>
            <person name="Broberg M."/>
        </authorList>
    </citation>
    <scope>NUCLEOTIDE SEQUENCE [LARGE SCALE GENOMIC DNA]</scope>
</reference>
<evidence type="ECO:0000313" key="3">
    <source>
        <dbReference type="Proteomes" id="UP000775872"/>
    </source>
</evidence>
<evidence type="ECO:0000313" key="2">
    <source>
        <dbReference type="EMBL" id="CAH0048887.1"/>
    </source>
</evidence>
<organism evidence="2 3">
    <name type="scientific">Clonostachys solani</name>
    <dbReference type="NCBI Taxonomy" id="160281"/>
    <lineage>
        <taxon>Eukaryota</taxon>
        <taxon>Fungi</taxon>
        <taxon>Dikarya</taxon>
        <taxon>Ascomycota</taxon>
        <taxon>Pezizomycotina</taxon>
        <taxon>Sordariomycetes</taxon>
        <taxon>Hypocreomycetidae</taxon>
        <taxon>Hypocreales</taxon>
        <taxon>Bionectriaceae</taxon>
        <taxon>Clonostachys</taxon>
    </lineage>
</organism>
<name>A0A9N9Z455_9HYPO</name>
<reference evidence="2 3" key="2">
    <citation type="submission" date="2021-10" db="EMBL/GenBank/DDBJ databases">
        <authorList>
            <person name="Piombo E."/>
        </authorList>
    </citation>
    <scope>NUCLEOTIDE SEQUENCE [LARGE SCALE GENOMIC DNA]</scope>
</reference>
<comment type="caution">
    <text evidence="2">The sequence shown here is derived from an EMBL/GenBank/DDBJ whole genome shotgun (WGS) entry which is preliminary data.</text>
</comment>
<sequence length="111" mass="11840">MQTSEPSFRLLGPLLPAGASLERQTNAHPQVPTNFVSNGRAATGWRARPAAFTVGARNQVKRHLDMHDGSLVPGLDDSGGWPPDAGGMGWDETPGFGWFLAIAVHSSNVKH</sequence>
<evidence type="ECO:0000256" key="1">
    <source>
        <dbReference type="SAM" id="MobiDB-lite"/>
    </source>
</evidence>
<dbReference type="Proteomes" id="UP000775872">
    <property type="component" value="Unassembled WGS sequence"/>
</dbReference>
<accession>A0A9N9Z455</accession>
<dbReference type="EMBL" id="CABFOC020000035">
    <property type="protein sequence ID" value="CAH0048887.1"/>
    <property type="molecule type" value="Genomic_DNA"/>
</dbReference>
<proteinExistence type="predicted"/>
<keyword evidence="3" id="KW-1185">Reference proteome</keyword>
<protein>
    <submittedName>
        <fullName evidence="2">Uncharacterized protein</fullName>
    </submittedName>
</protein>
<feature type="region of interest" description="Disordered" evidence="1">
    <location>
        <begin position="68"/>
        <end position="87"/>
    </location>
</feature>
<dbReference type="OrthoDB" id="10527613at2759"/>
<dbReference type="AlphaFoldDB" id="A0A9N9Z455"/>
<gene>
    <name evidence="2" type="ORF">CSOL1703_00000837</name>
</gene>